<comment type="caution">
    <text evidence="1">The sequence shown here is derived from an EMBL/GenBank/DDBJ whole genome shotgun (WGS) entry which is preliminary data.</text>
</comment>
<evidence type="ECO:0000313" key="2">
    <source>
        <dbReference type="Proteomes" id="UP001064048"/>
    </source>
</evidence>
<proteinExistence type="predicted"/>
<sequence>MRVIYPCEESKTLMGDKVRRDYCRHNAGELIAGGTDAKLDEFPHMDPPEPVDSAGLSGRVRRDRDRAVATGWGRTTHGGDLADTLQKNHISDGN</sequence>
<evidence type="ECO:0000313" key="1">
    <source>
        <dbReference type="EMBL" id="KAI8426734.1"/>
    </source>
</evidence>
<gene>
    <name evidence="1" type="ORF">MSG28_014433</name>
</gene>
<dbReference type="Proteomes" id="UP001064048">
    <property type="component" value="Chromosome 26"/>
</dbReference>
<organism evidence="1 2">
    <name type="scientific">Choristoneura fumiferana</name>
    <name type="common">Spruce budworm moth</name>
    <name type="synonym">Archips fumiferana</name>
    <dbReference type="NCBI Taxonomy" id="7141"/>
    <lineage>
        <taxon>Eukaryota</taxon>
        <taxon>Metazoa</taxon>
        <taxon>Ecdysozoa</taxon>
        <taxon>Arthropoda</taxon>
        <taxon>Hexapoda</taxon>
        <taxon>Insecta</taxon>
        <taxon>Pterygota</taxon>
        <taxon>Neoptera</taxon>
        <taxon>Endopterygota</taxon>
        <taxon>Lepidoptera</taxon>
        <taxon>Glossata</taxon>
        <taxon>Ditrysia</taxon>
        <taxon>Tortricoidea</taxon>
        <taxon>Tortricidae</taxon>
        <taxon>Tortricinae</taxon>
        <taxon>Choristoneura</taxon>
    </lineage>
</organism>
<keyword evidence="2" id="KW-1185">Reference proteome</keyword>
<name>A0ACC0JRN7_CHOFU</name>
<accession>A0ACC0JRN7</accession>
<protein>
    <submittedName>
        <fullName evidence="1">Uncharacterized protein</fullName>
    </submittedName>
</protein>
<reference evidence="1 2" key="1">
    <citation type="journal article" date="2022" name="Genome Biol. Evol.">
        <title>The Spruce Budworm Genome: Reconstructing the Evolutionary History of Antifreeze Proteins.</title>
        <authorList>
            <person name="Beliveau C."/>
            <person name="Gagne P."/>
            <person name="Picq S."/>
            <person name="Vernygora O."/>
            <person name="Keeling C.I."/>
            <person name="Pinkney K."/>
            <person name="Doucet D."/>
            <person name="Wen F."/>
            <person name="Johnston J.S."/>
            <person name="Maaroufi H."/>
            <person name="Boyle B."/>
            <person name="Laroche J."/>
            <person name="Dewar K."/>
            <person name="Juretic N."/>
            <person name="Blackburn G."/>
            <person name="Nisole A."/>
            <person name="Brunet B."/>
            <person name="Brandao M."/>
            <person name="Lumley L."/>
            <person name="Duan J."/>
            <person name="Quan G."/>
            <person name="Lucarotti C.J."/>
            <person name="Roe A.D."/>
            <person name="Sperling F.A.H."/>
            <person name="Levesque R.C."/>
            <person name="Cusson M."/>
        </authorList>
    </citation>
    <scope>NUCLEOTIDE SEQUENCE [LARGE SCALE GENOMIC DNA]</scope>
    <source>
        <strain evidence="1">Glfc:IPQL:Cfum</strain>
    </source>
</reference>
<dbReference type="EMBL" id="CM046126">
    <property type="protein sequence ID" value="KAI8426734.1"/>
    <property type="molecule type" value="Genomic_DNA"/>
</dbReference>